<dbReference type="EMBL" id="JBHUOQ010000001">
    <property type="protein sequence ID" value="MFD2829383.1"/>
    <property type="molecule type" value="Genomic_DNA"/>
</dbReference>
<dbReference type="RefSeq" id="WP_377771336.1">
    <property type="nucleotide sequence ID" value="NZ_JBHUOQ010000001.1"/>
</dbReference>
<evidence type="ECO:0000259" key="3">
    <source>
        <dbReference type="PROSITE" id="PS51462"/>
    </source>
</evidence>
<comment type="caution">
    <text evidence="4">The sequence shown here is derived from an EMBL/GenBank/DDBJ whole genome shotgun (WGS) entry which is preliminary data.</text>
</comment>
<dbReference type="Pfam" id="PF00293">
    <property type="entry name" value="NUDIX"/>
    <property type="match status" value="1"/>
</dbReference>
<evidence type="ECO:0000313" key="5">
    <source>
        <dbReference type="Proteomes" id="UP001597519"/>
    </source>
</evidence>
<dbReference type="CDD" id="cd03424">
    <property type="entry name" value="NUDIX_ADPRase_Nudt5_UGPPase_Nudt14"/>
    <property type="match status" value="1"/>
</dbReference>
<evidence type="ECO:0000256" key="1">
    <source>
        <dbReference type="ARBA" id="ARBA00001946"/>
    </source>
</evidence>
<sequence>MSNDSHLVETIIESNDIFKGRVIDVKHEKVRLPDNNTSYREIAYHKGAVALIAVYNDYMYFVRQYRLATREVLLEVPAGKIEIGEEPSVTAKKELKEEIGAVSEDISLVSEFYAAPGFSNEYIRLFHAKNLSFEAQALEDDEFLDVVKIHVDELPGYITENKIKDAKTLIAVQYVISQLR</sequence>
<dbReference type="PANTHER" id="PTHR11839">
    <property type="entry name" value="UDP/ADP-SUGAR PYROPHOSPHATASE"/>
    <property type="match status" value="1"/>
</dbReference>
<evidence type="ECO:0000256" key="2">
    <source>
        <dbReference type="ARBA" id="ARBA00022801"/>
    </source>
</evidence>
<keyword evidence="5" id="KW-1185">Reference proteome</keyword>
<protein>
    <submittedName>
        <fullName evidence="4">NUDIX hydrolase</fullName>
        <ecNumber evidence="4">3.6.-.-</ecNumber>
    </submittedName>
</protein>
<organism evidence="4 5">
    <name type="scientific">Corticicoccus populi</name>
    <dbReference type="NCBI Taxonomy" id="1812821"/>
    <lineage>
        <taxon>Bacteria</taxon>
        <taxon>Bacillati</taxon>
        <taxon>Bacillota</taxon>
        <taxon>Bacilli</taxon>
        <taxon>Bacillales</taxon>
        <taxon>Staphylococcaceae</taxon>
        <taxon>Corticicoccus</taxon>
    </lineage>
</organism>
<proteinExistence type="predicted"/>
<comment type="cofactor">
    <cofactor evidence="1">
        <name>Mg(2+)</name>
        <dbReference type="ChEBI" id="CHEBI:18420"/>
    </cofactor>
</comment>
<dbReference type="InterPro" id="IPR015797">
    <property type="entry name" value="NUDIX_hydrolase-like_dom_sf"/>
</dbReference>
<dbReference type="PROSITE" id="PS51462">
    <property type="entry name" value="NUDIX"/>
    <property type="match status" value="1"/>
</dbReference>
<feature type="domain" description="Nudix hydrolase" evidence="3">
    <location>
        <begin position="43"/>
        <end position="171"/>
    </location>
</feature>
<evidence type="ECO:0000313" key="4">
    <source>
        <dbReference type="EMBL" id="MFD2829383.1"/>
    </source>
</evidence>
<gene>
    <name evidence="4" type="ORF">ACFSX4_02820</name>
</gene>
<dbReference type="GO" id="GO:0016787">
    <property type="term" value="F:hydrolase activity"/>
    <property type="evidence" value="ECO:0007669"/>
    <property type="project" value="UniProtKB-KW"/>
</dbReference>
<dbReference type="SUPFAM" id="SSF55811">
    <property type="entry name" value="Nudix"/>
    <property type="match status" value="1"/>
</dbReference>
<dbReference type="EC" id="3.6.-.-" evidence="4"/>
<dbReference type="Gene3D" id="3.90.79.10">
    <property type="entry name" value="Nucleoside Triphosphate Pyrophosphohydrolase"/>
    <property type="match status" value="1"/>
</dbReference>
<name>A0ABW5WSZ2_9STAP</name>
<dbReference type="Proteomes" id="UP001597519">
    <property type="component" value="Unassembled WGS sequence"/>
</dbReference>
<accession>A0ABW5WSZ2</accession>
<dbReference type="InterPro" id="IPR000086">
    <property type="entry name" value="NUDIX_hydrolase_dom"/>
</dbReference>
<dbReference type="PANTHER" id="PTHR11839:SF18">
    <property type="entry name" value="NUDIX HYDROLASE DOMAIN-CONTAINING PROTEIN"/>
    <property type="match status" value="1"/>
</dbReference>
<reference evidence="5" key="1">
    <citation type="journal article" date="2019" name="Int. J. Syst. Evol. Microbiol.">
        <title>The Global Catalogue of Microorganisms (GCM) 10K type strain sequencing project: providing services to taxonomists for standard genome sequencing and annotation.</title>
        <authorList>
            <consortium name="The Broad Institute Genomics Platform"/>
            <consortium name="The Broad Institute Genome Sequencing Center for Infectious Disease"/>
            <person name="Wu L."/>
            <person name="Ma J."/>
        </authorList>
    </citation>
    <scope>NUCLEOTIDE SEQUENCE [LARGE SCALE GENOMIC DNA]</scope>
    <source>
        <strain evidence="5">KCTC 33575</strain>
    </source>
</reference>
<keyword evidence="2 4" id="KW-0378">Hydrolase</keyword>